<reference evidence="1" key="1">
    <citation type="submission" date="2023-03" db="EMBL/GenBank/DDBJ databases">
        <title>Mesosutterella sp. nov. isolated from porcine feces.</title>
        <authorList>
            <person name="Yu S."/>
        </authorList>
    </citation>
    <scope>NUCLEOTIDE SEQUENCE</scope>
    <source>
        <strain evidence="1">AGMB02718</strain>
    </source>
</reference>
<evidence type="ECO:0000313" key="1">
    <source>
        <dbReference type="EMBL" id="MDL2060244.1"/>
    </source>
</evidence>
<name>A0ABT7IPF2_9BURK</name>
<protein>
    <submittedName>
        <fullName evidence="1">Uncharacterized protein</fullName>
    </submittedName>
</protein>
<sequence length="171" mass="19155">MSAFRRFNVDLQIVRPPRKHPFRAFQIGELPDQTGSAFPRFLVLPDFAVFTKFLPYLLTDDGLGLSQDLLDKIGHDVEKVIDRDRPLQVILHHPRICGVHAAGYGLDLAGGVVLPQEFKEGLYVSAAFSLSYPQDAPCVQIHDDRCVPMSLRDGEFVNGQVLHTGEINFLE</sequence>
<organism evidence="1 2">
    <name type="scientific">Mesosutterella faecium</name>
    <dbReference type="NCBI Taxonomy" id="2925194"/>
    <lineage>
        <taxon>Bacteria</taxon>
        <taxon>Pseudomonadati</taxon>
        <taxon>Pseudomonadota</taxon>
        <taxon>Betaproteobacteria</taxon>
        <taxon>Burkholderiales</taxon>
        <taxon>Sutterellaceae</taxon>
        <taxon>Mesosutterella</taxon>
    </lineage>
</organism>
<dbReference type="EMBL" id="JAKZJU020000001">
    <property type="protein sequence ID" value="MDL2060244.1"/>
    <property type="molecule type" value="Genomic_DNA"/>
</dbReference>
<accession>A0ABT7IPF2</accession>
<proteinExistence type="predicted"/>
<gene>
    <name evidence="1" type="ORF">MUN46_009885</name>
</gene>
<keyword evidence="2" id="KW-1185">Reference proteome</keyword>
<evidence type="ECO:0000313" key="2">
    <source>
        <dbReference type="Proteomes" id="UP001165481"/>
    </source>
</evidence>
<comment type="caution">
    <text evidence="1">The sequence shown here is derived from an EMBL/GenBank/DDBJ whole genome shotgun (WGS) entry which is preliminary data.</text>
</comment>
<dbReference type="Proteomes" id="UP001165481">
    <property type="component" value="Unassembled WGS sequence"/>
</dbReference>